<keyword evidence="8" id="KW-0812">Transmembrane</keyword>
<dbReference type="InterPro" id="IPR050736">
    <property type="entry name" value="Sensor_HK_Regulatory"/>
</dbReference>
<dbReference type="GO" id="GO:0000155">
    <property type="term" value="F:phosphorelay sensor kinase activity"/>
    <property type="evidence" value="ECO:0007669"/>
    <property type="project" value="InterPro"/>
</dbReference>
<feature type="transmembrane region" description="Helical" evidence="8">
    <location>
        <begin position="12"/>
        <end position="36"/>
    </location>
</feature>
<dbReference type="AlphaFoldDB" id="Q0A5K2"/>
<feature type="transmembrane region" description="Helical" evidence="8">
    <location>
        <begin position="158"/>
        <end position="177"/>
    </location>
</feature>
<keyword evidence="8" id="KW-1133">Transmembrane helix</keyword>
<dbReference type="Pfam" id="PF02518">
    <property type="entry name" value="HATPase_c"/>
    <property type="match status" value="1"/>
</dbReference>
<keyword evidence="3" id="KW-0597">Phosphoprotein</keyword>
<feature type="transmembrane region" description="Helical" evidence="8">
    <location>
        <begin position="101"/>
        <end position="118"/>
    </location>
</feature>
<dbReference type="Proteomes" id="UP000001962">
    <property type="component" value="Chromosome"/>
</dbReference>
<keyword evidence="6" id="KW-0902">Two-component regulatory system</keyword>
<feature type="domain" description="Histidine kinase" evidence="9">
    <location>
        <begin position="314"/>
        <end position="525"/>
    </location>
</feature>
<feature type="region of interest" description="Disordered" evidence="7">
    <location>
        <begin position="532"/>
        <end position="556"/>
    </location>
</feature>
<accession>Q0A5K2</accession>
<dbReference type="SUPFAM" id="SSF55874">
    <property type="entry name" value="ATPase domain of HSP90 chaperone/DNA topoisomerase II/histidine kinase"/>
    <property type="match status" value="1"/>
</dbReference>
<feature type="compositionally biased region" description="Low complexity" evidence="7">
    <location>
        <begin position="547"/>
        <end position="556"/>
    </location>
</feature>
<feature type="transmembrane region" description="Helical" evidence="8">
    <location>
        <begin position="78"/>
        <end position="95"/>
    </location>
</feature>
<dbReference type="CDD" id="cd00082">
    <property type="entry name" value="HisKA"/>
    <property type="match status" value="1"/>
</dbReference>
<dbReference type="Gene3D" id="1.10.287.130">
    <property type="match status" value="1"/>
</dbReference>
<keyword evidence="5" id="KW-0418">Kinase</keyword>
<dbReference type="PROSITE" id="PS50109">
    <property type="entry name" value="HIS_KIN"/>
    <property type="match status" value="1"/>
</dbReference>
<sequence length="556" mass="59909">MMTTARANDWAALQVFCGYRLVVVLALLLLFIWARGEPLLLAVRWTDVFLATLLAYLAWSVVALWLQQRRVPAFSLQLYAQLGVDVLALSLLVAATGRMDGGLALLVLIVVAGGSLMLANLRLALGLAAMATLALLAVQGFVALYADGAAEGYTLVGMYGMGLFLLGAGGSLLAIRVRTAQALAERRGVDLANMQALNEHIVQHMEPGVVVVDGAGIIRLLNHSAMGWLASGRGAALEHVAPTLDLAVRRWRRGRVGSGLVVPVQARGAEVRVNISALGADPEGPLLLLLEDQAELRARVQQAKLAALGRLTASIAHEIRNPLSAILHAGQLLAESPDLSEDDRRLLDIVRRHGRRLNTIVEDVQQLSRRGRARREAVALDAFLQEFLQRWGEQHGREGARIRCRVTPAGLLVLFDPNHLHQVLTNLVENAVRHASDGRPRVTVTLSGRQPQAGEAWLEICDDGPGVGRDIANSVFEPFFTSRPSGSGLGLFICRELCESNRADLRLSNPGEAGACFRLTLQMAPAGVPAGWQEPETEVRLSRSADGDAPAPAARR</sequence>
<dbReference type="InterPro" id="IPR004358">
    <property type="entry name" value="Sig_transdc_His_kin-like_C"/>
</dbReference>
<keyword evidence="4 10" id="KW-0808">Transferase</keyword>
<protein>
    <recommendedName>
        <fullName evidence="2">histidine kinase</fullName>
        <ecNumber evidence="2">2.7.13.3</ecNumber>
    </recommendedName>
</protein>
<feature type="transmembrane region" description="Helical" evidence="8">
    <location>
        <begin position="48"/>
        <end position="66"/>
    </location>
</feature>
<dbReference type="SMART" id="SM00387">
    <property type="entry name" value="HATPase_c"/>
    <property type="match status" value="1"/>
</dbReference>
<reference evidence="11" key="1">
    <citation type="submission" date="2006-08" db="EMBL/GenBank/DDBJ databases">
        <title>Complete sequence of Alkalilimnicola ehrilichei MLHE-1.</title>
        <authorList>
            <person name="Copeland A."/>
            <person name="Lucas S."/>
            <person name="Lapidus A."/>
            <person name="Barry K."/>
            <person name="Detter J.C."/>
            <person name="Glavina del Rio T."/>
            <person name="Hammon N."/>
            <person name="Israni S."/>
            <person name="Dalin E."/>
            <person name="Tice H."/>
            <person name="Pitluck S."/>
            <person name="Sims D."/>
            <person name="Brettin T."/>
            <person name="Bruce D."/>
            <person name="Han C."/>
            <person name="Tapia R."/>
            <person name="Gilna P."/>
            <person name="Schmutz J."/>
            <person name="Larimer F."/>
            <person name="Land M."/>
            <person name="Hauser L."/>
            <person name="Kyrpides N."/>
            <person name="Mikhailova N."/>
            <person name="Oremland R.S."/>
            <person name="Hoeft S.E."/>
            <person name="Switzer-Blum J."/>
            <person name="Kulp T."/>
            <person name="King G."/>
            <person name="Tabita R."/>
            <person name="Witte B."/>
            <person name="Santini J.M."/>
            <person name="Basu P."/>
            <person name="Hollibaugh J.T."/>
            <person name="Xie G."/>
            <person name="Stolz J.F."/>
            <person name="Richardson P."/>
        </authorList>
    </citation>
    <scope>NUCLEOTIDE SEQUENCE [LARGE SCALE GENOMIC DNA]</scope>
    <source>
        <strain evidence="11">ATCC BAA-1101 / DSM 17681 / MLHE-1</strain>
    </source>
</reference>
<dbReference type="SMART" id="SM00388">
    <property type="entry name" value="HisKA"/>
    <property type="match status" value="1"/>
</dbReference>
<evidence type="ECO:0000256" key="5">
    <source>
        <dbReference type="ARBA" id="ARBA00022777"/>
    </source>
</evidence>
<dbReference type="SUPFAM" id="SSF47384">
    <property type="entry name" value="Homodimeric domain of signal transducing histidine kinase"/>
    <property type="match status" value="1"/>
</dbReference>
<evidence type="ECO:0000256" key="8">
    <source>
        <dbReference type="SAM" id="Phobius"/>
    </source>
</evidence>
<evidence type="ECO:0000256" key="7">
    <source>
        <dbReference type="SAM" id="MobiDB-lite"/>
    </source>
</evidence>
<dbReference type="InterPro" id="IPR036890">
    <property type="entry name" value="HATPase_C_sf"/>
</dbReference>
<organism evidence="10 11">
    <name type="scientific">Alkalilimnicola ehrlichii (strain ATCC BAA-1101 / DSM 17681 / MLHE-1)</name>
    <dbReference type="NCBI Taxonomy" id="187272"/>
    <lineage>
        <taxon>Bacteria</taxon>
        <taxon>Pseudomonadati</taxon>
        <taxon>Pseudomonadota</taxon>
        <taxon>Gammaproteobacteria</taxon>
        <taxon>Chromatiales</taxon>
        <taxon>Ectothiorhodospiraceae</taxon>
        <taxon>Alkalilimnicola</taxon>
    </lineage>
</organism>
<dbReference type="EC" id="2.7.13.3" evidence="2"/>
<name>Q0A5K2_ALKEH</name>
<dbReference type="InterPro" id="IPR003594">
    <property type="entry name" value="HATPase_dom"/>
</dbReference>
<dbReference type="InterPro" id="IPR036097">
    <property type="entry name" value="HisK_dim/P_sf"/>
</dbReference>
<keyword evidence="11" id="KW-1185">Reference proteome</keyword>
<keyword evidence="8" id="KW-0472">Membrane</keyword>
<comment type="catalytic activity">
    <reaction evidence="1">
        <text>ATP + protein L-histidine = ADP + protein N-phospho-L-histidine.</text>
        <dbReference type="EC" id="2.7.13.3"/>
    </reaction>
</comment>
<feature type="compositionally biased region" description="Basic and acidic residues" evidence="7">
    <location>
        <begin position="537"/>
        <end position="546"/>
    </location>
</feature>
<proteinExistence type="predicted"/>
<gene>
    <name evidence="10" type="ordered locus">Mlg_2545</name>
</gene>
<evidence type="ECO:0000256" key="2">
    <source>
        <dbReference type="ARBA" id="ARBA00012438"/>
    </source>
</evidence>
<evidence type="ECO:0000256" key="6">
    <source>
        <dbReference type="ARBA" id="ARBA00023012"/>
    </source>
</evidence>
<evidence type="ECO:0000259" key="9">
    <source>
        <dbReference type="PROSITE" id="PS50109"/>
    </source>
</evidence>
<evidence type="ECO:0000256" key="1">
    <source>
        <dbReference type="ARBA" id="ARBA00000085"/>
    </source>
</evidence>
<dbReference type="KEGG" id="aeh:Mlg_2545"/>
<evidence type="ECO:0000256" key="3">
    <source>
        <dbReference type="ARBA" id="ARBA00022553"/>
    </source>
</evidence>
<evidence type="ECO:0000313" key="10">
    <source>
        <dbReference type="EMBL" id="ABI57885.1"/>
    </source>
</evidence>
<dbReference type="InterPro" id="IPR003661">
    <property type="entry name" value="HisK_dim/P_dom"/>
</dbReference>
<dbReference type="HOGENOM" id="CLU_000445_114_39_6"/>
<evidence type="ECO:0000313" key="11">
    <source>
        <dbReference type="Proteomes" id="UP000001962"/>
    </source>
</evidence>
<evidence type="ECO:0000256" key="4">
    <source>
        <dbReference type="ARBA" id="ARBA00022679"/>
    </source>
</evidence>
<dbReference type="PANTHER" id="PTHR43711">
    <property type="entry name" value="TWO-COMPONENT HISTIDINE KINASE"/>
    <property type="match status" value="1"/>
</dbReference>
<dbReference type="PRINTS" id="PR00344">
    <property type="entry name" value="BCTRLSENSOR"/>
</dbReference>
<feature type="transmembrane region" description="Helical" evidence="8">
    <location>
        <begin position="125"/>
        <end position="146"/>
    </location>
</feature>
<dbReference type="EMBL" id="CP000453">
    <property type="protein sequence ID" value="ABI57885.1"/>
    <property type="molecule type" value="Genomic_DNA"/>
</dbReference>
<dbReference type="Gene3D" id="3.30.565.10">
    <property type="entry name" value="Histidine kinase-like ATPase, C-terminal domain"/>
    <property type="match status" value="1"/>
</dbReference>
<dbReference type="eggNOG" id="COG4191">
    <property type="taxonomic scope" value="Bacteria"/>
</dbReference>
<dbReference type="Pfam" id="PF00512">
    <property type="entry name" value="HisKA"/>
    <property type="match status" value="1"/>
</dbReference>
<dbReference type="OrthoDB" id="9815750at2"/>
<dbReference type="Pfam" id="PF25323">
    <property type="entry name" value="6TM_PilS"/>
    <property type="match status" value="1"/>
</dbReference>
<dbReference type="InterPro" id="IPR005467">
    <property type="entry name" value="His_kinase_dom"/>
</dbReference>
<dbReference type="PANTHER" id="PTHR43711:SF31">
    <property type="entry name" value="HISTIDINE KINASE"/>
    <property type="match status" value="1"/>
</dbReference>